<evidence type="ECO:0000256" key="2">
    <source>
        <dbReference type="SAM" id="MobiDB-lite"/>
    </source>
</evidence>
<comment type="similarity">
    <text evidence="1">Belongs to the FHIP family.</text>
</comment>
<feature type="domain" description="FHF complex subunit HOOK-interacting protein C-terminal" evidence="3">
    <location>
        <begin position="752"/>
        <end position="844"/>
    </location>
</feature>
<dbReference type="AlphaFoldDB" id="A0A0R3W6D9"/>
<feature type="compositionally biased region" description="Polar residues" evidence="2">
    <location>
        <begin position="605"/>
        <end position="617"/>
    </location>
</feature>
<evidence type="ECO:0000259" key="3">
    <source>
        <dbReference type="Pfam" id="PF19314"/>
    </source>
</evidence>
<evidence type="ECO:0000313" key="5">
    <source>
        <dbReference type="Proteomes" id="UP000282613"/>
    </source>
</evidence>
<evidence type="ECO:0000313" key="4">
    <source>
        <dbReference type="EMBL" id="VDK35575.1"/>
    </source>
</evidence>
<accession>A0A0R3W6D9</accession>
<reference evidence="6" key="1">
    <citation type="submission" date="2017-02" db="UniProtKB">
        <authorList>
            <consortium name="WormBaseParasite"/>
        </authorList>
    </citation>
    <scope>IDENTIFICATION</scope>
</reference>
<dbReference type="Pfam" id="PF19314">
    <property type="entry name" value="DUF5917"/>
    <property type="match status" value="1"/>
</dbReference>
<gene>
    <name evidence="4" type="ORF">TASK_LOCUS5757</name>
</gene>
<proteinExistence type="inferred from homology"/>
<dbReference type="PANTHER" id="PTHR21705:SF11">
    <property type="entry name" value="FHIP FAMILY PROTEIN CG3558"/>
    <property type="match status" value="1"/>
</dbReference>
<feature type="region of interest" description="Disordered" evidence="2">
    <location>
        <begin position="594"/>
        <end position="620"/>
    </location>
</feature>
<dbReference type="STRING" id="60517.A0A0R3W6D9"/>
<evidence type="ECO:0000313" key="6">
    <source>
        <dbReference type="WBParaSite" id="TASK_0000575601-mRNA-1"/>
    </source>
</evidence>
<feature type="compositionally biased region" description="Polar residues" evidence="2">
    <location>
        <begin position="886"/>
        <end position="895"/>
    </location>
</feature>
<dbReference type="WBParaSite" id="TASK_0000575601-mRNA-1">
    <property type="protein sequence ID" value="TASK_0000575601-mRNA-1"/>
    <property type="gene ID" value="TASK_0000575601"/>
</dbReference>
<dbReference type="PANTHER" id="PTHR21705">
    <property type="entry name" value="RAI16 PROTEIN-RELATED"/>
    <property type="match status" value="1"/>
</dbReference>
<dbReference type="EMBL" id="UYRS01018439">
    <property type="protein sequence ID" value="VDK35575.1"/>
    <property type="molecule type" value="Genomic_DNA"/>
</dbReference>
<dbReference type="OrthoDB" id="6287422at2759"/>
<dbReference type="InterPro" id="IPR045669">
    <property type="entry name" value="FHIP_C"/>
</dbReference>
<name>A0A0R3W6D9_TAEAS</name>
<reference evidence="4 5" key="2">
    <citation type="submission" date="2018-11" db="EMBL/GenBank/DDBJ databases">
        <authorList>
            <consortium name="Pathogen Informatics"/>
        </authorList>
    </citation>
    <scope>NUCLEOTIDE SEQUENCE [LARGE SCALE GENOMIC DNA]</scope>
</reference>
<feature type="region of interest" description="Disordered" evidence="2">
    <location>
        <begin position="879"/>
        <end position="913"/>
    </location>
</feature>
<dbReference type="InterPro" id="IPR019384">
    <property type="entry name" value="FHIP"/>
</dbReference>
<sequence>MRLIEMVDNDSSFEVRLNSCLALLGLRKREKRDVDEIFENLGVLFRLVVEEKPILDEAGSCAGAVCDSLPLGPLASKLIDCNFLAKLVSWGKRGEFVPSNLKYFVLQNLLLKFDFLISQAKQSLLFSTAILQPLLRLIDFCREFSEHLPEYLSRLLYTLSVLLCRDPVLLEFSKQVSHDVTRDEYFIFSQLVPLLHLQGPSGNNAQDALLLILALSDRDAEVANYLTSKSDICPVLATGLSGHYSCLPKRIVSDYGDSYPRNVEVGRPSETLHVRSADWHRISRSDWSNCEPLARFLQTLDFCNLAVRISHHSVRQYLLYYIYSGFLMSVLRSALNQKAVDEVVAAEAYLELFLCRLTEPALIGLFLRFIVASTDGSESVLSSLITRLAVNSTGPGEEAYQLGLVTLSLFRTILNLNCEDIMFLLVFQYLNKLDIGREGAVCDGKKREAFRFSNSDNFLWLASSERFLRLSFWCTGFNDSKEASNLNEVNSIKCAPSDQLAAYLLIAHQLIGSRTRSTGMWSVEYQSPVPSLVPTTSSTDPPTVHFHSTPLRTLMTSSLRIESESQQQDLSLIDRYKSESNIYQLSYCDDSDEDLEREKKKSEASRPSSALKQTESSAELEFNEQEKSSLDAIRQFLADIVATPAFDAVTPFTRVLEDWFPMNSDDDIGVNIPYPPVSQFTLDMLDYHLGKHPIPVVTTPQPSPKYESVAPVGNLESDYDFESLYGNELPELPYRPTFRERSSSNHSSYELGPFLNSVLGRIGSMHKNSLYLNLILTDVVLILGSFHQFPLAEILLRCADVNLSKSTRTLYEVLVGLRREIEQHLIKIPNWSTLVEQAMCFLRGPSQRTPEAALPSAIAVATTPYSATDDDLVMAAVPTARERSRSPSVRPQQDHLSMPTRRSLPPHRSASVTPRTAFLEPSAWEDTGLLFQRQHQRCSSIDRLAHLFFLDSPTPSCPASHTLAAPPLPHSQLLPVRTRDVVFAYIVFNEFCLELAGLCCEHSVSAANVQPQFEKTMELERCLAEF</sequence>
<keyword evidence="5" id="KW-1185">Reference proteome</keyword>
<dbReference type="Pfam" id="PF10257">
    <property type="entry name" value="RAI16-like"/>
    <property type="match status" value="1"/>
</dbReference>
<dbReference type="Proteomes" id="UP000282613">
    <property type="component" value="Unassembled WGS sequence"/>
</dbReference>
<organism evidence="6">
    <name type="scientific">Taenia asiatica</name>
    <name type="common">Asian tapeworm</name>
    <dbReference type="NCBI Taxonomy" id="60517"/>
    <lineage>
        <taxon>Eukaryota</taxon>
        <taxon>Metazoa</taxon>
        <taxon>Spiralia</taxon>
        <taxon>Lophotrochozoa</taxon>
        <taxon>Platyhelminthes</taxon>
        <taxon>Cestoda</taxon>
        <taxon>Eucestoda</taxon>
        <taxon>Cyclophyllidea</taxon>
        <taxon>Taeniidae</taxon>
        <taxon>Taenia</taxon>
    </lineage>
</organism>
<protein>
    <submittedName>
        <fullName evidence="6">DUF5917 domain-containing protein</fullName>
    </submittedName>
</protein>
<evidence type="ECO:0000256" key="1">
    <source>
        <dbReference type="ARBA" id="ARBA00024336"/>
    </source>
</evidence>